<keyword evidence="8" id="KW-0675">Receptor</keyword>
<feature type="transmembrane region" description="Helical" evidence="11">
    <location>
        <begin position="205"/>
        <end position="227"/>
    </location>
</feature>
<evidence type="ECO:0008006" key="14">
    <source>
        <dbReference type="Google" id="ProtNLM"/>
    </source>
</evidence>
<sequence length="503" mass="57250">MGYQAAVIAISSLAIITLIPPLVWHAKAFNISAIVLVCWLLIMDIKIFIDAIIWGGDNFNTTYDGRGYCDVMVKLQVGANVGVLTSLAGIMINLYKILKANRPLPGNRSKEKIIMDLLINFTTPVLVMALNYLVQTARYSIFKYAGCQVSSSLSWVTIITYTLWLLIWSVINVILAILIIYTFFKKRKDVNDILKCTNSGLTLTRFAKLLIFCCIIILVMFPLSFYISLSDIGNVGPYNYKKIHNKILWNLILYYKANSPYFLVWIYLGMSFAAFIFFGLGSDATELYLSILPYIGLGKVVQYFKDRKLKKKLIKADKLVNSVLIARNENGLSNSTPGSYNISEDITGFDVEMQKLQDEDDEDDNYNDKDNNHGIDGLNVESLSPITNKTPISDIFKDKYAISKDLDYYNYLKVLDDDLLEDLNEEELEYLNMLNDSNVSPIDNQPRFSRSSRRKSELLLDDFDNESTQIKGGGEDENKVNNERQSSPEVDLKYNYTFTLQQK</sequence>
<comment type="similarity">
    <text evidence="2">Belongs to the G-protein coupled receptor 4 family.</text>
</comment>
<dbReference type="CDD" id="cd14966">
    <property type="entry name" value="7tmD_STE3"/>
    <property type="match status" value="1"/>
</dbReference>
<dbReference type="PANTHER" id="PTHR28097:SF1">
    <property type="entry name" value="PHEROMONE A FACTOR RECEPTOR"/>
    <property type="match status" value="1"/>
</dbReference>
<name>A0A9P8PVN0_9ASCO</name>
<dbReference type="GO" id="GO:0005886">
    <property type="term" value="C:plasma membrane"/>
    <property type="evidence" value="ECO:0007669"/>
    <property type="project" value="TreeGrafter"/>
</dbReference>
<evidence type="ECO:0000256" key="7">
    <source>
        <dbReference type="ARBA" id="ARBA00023136"/>
    </source>
</evidence>
<dbReference type="PANTHER" id="PTHR28097">
    <property type="entry name" value="PHEROMONE A FACTOR RECEPTOR"/>
    <property type="match status" value="1"/>
</dbReference>
<evidence type="ECO:0000256" key="8">
    <source>
        <dbReference type="ARBA" id="ARBA00023170"/>
    </source>
</evidence>
<feature type="transmembrane region" description="Helical" evidence="11">
    <location>
        <begin position="261"/>
        <end position="280"/>
    </location>
</feature>
<keyword evidence="9" id="KW-0807">Transducer</keyword>
<dbReference type="AlphaFoldDB" id="A0A9P8PVN0"/>
<evidence type="ECO:0000256" key="6">
    <source>
        <dbReference type="ARBA" id="ARBA00023040"/>
    </source>
</evidence>
<evidence type="ECO:0000256" key="2">
    <source>
        <dbReference type="ARBA" id="ARBA00011085"/>
    </source>
</evidence>
<evidence type="ECO:0000256" key="10">
    <source>
        <dbReference type="SAM" id="MobiDB-lite"/>
    </source>
</evidence>
<gene>
    <name evidence="12" type="ORF">WICMUC_001097</name>
</gene>
<dbReference type="Pfam" id="PF02076">
    <property type="entry name" value="STE3"/>
    <property type="match status" value="1"/>
</dbReference>
<keyword evidence="5 11" id="KW-1133">Transmembrane helix</keyword>
<dbReference type="OrthoDB" id="2874149at2759"/>
<dbReference type="GO" id="GO:0000750">
    <property type="term" value="P:pheromone-dependent signal transduction involved in conjugation with cellular fusion"/>
    <property type="evidence" value="ECO:0007669"/>
    <property type="project" value="TreeGrafter"/>
</dbReference>
<protein>
    <recommendedName>
        <fullName evidence="14">Pheromone a factor receptor</fullName>
    </recommendedName>
</protein>
<feature type="region of interest" description="Disordered" evidence="10">
    <location>
        <begin position="465"/>
        <end position="494"/>
    </location>
</feature>
<keyword evidence="6" id="KW-0297">G-protein coupled receptor</keyword>
<feature type="transmembrane region" description="Helical" evidence="11">
    <location>
        <begin position="287"/>
        <end position="304"/>
    </location>
</feature>
<feature type="transmembrane region" description="Helical" evidence="11">
    <location>
        <begin position="154"/>
        <end position="184"/>
    </location>
</feature>
<feature type="transmembrane region" description="Helical" evidence="11">
    <location>
        <begin position="75"/>
        <end position="95"/>
    </location>
</feature>
<feature type="transmembrane region" description="Helical" evidence="11">
    <location>
        <begin position="6"/>
        <end position="24"/>
    </location>
</feature>
<evidence type="ECO:0000256" key="4">
    <source>
        <dbReference type="ARBA" id="ARBA00022692"/>
    </source>
</evidence>
<proteinExistence type="inferred from homology"/>
<accession>A0A9P8PVN0</accession>
<evidence type="ECO:0000256" key="9">
    <source>
        <dbReference type="ARBA" id="ARBA00023224"/>
    </source>
</evidence>
<evidence type="ECO:0000313" key="13">
    <source>
        <dbReference type="Proteomes" id="UP000769528"/>
    </source>
</evidence>
<evidence type="ECO:0000313" key="12">
    <source>
        <dbReference type="EMBL" id="KAH3679273.1"/>
    </source>
</evidence>
<keyword evidence="7 11" id="KW-0472">Membrane</keyword>
<feature type="compositionally biased region" description="Basic and acidic residues" evidence="10">
    <location>
        <begin position="473"/>
        <end position="482"/>
    </location>
</feature>
<dbReference type="EMBL" id="JAEUBF010000325">
    <property type="protein sequence ID" value="KAH3679273.1"/>
    <property type="molecule type" value="Genomic_DNA"/>
</dbReference>
<dbReference type="GO" id="GO:0004932">
    <property type="term" value="F:mating-type factor pheromone receptor activity"/>
    <property type="evidence" value="ECO:0007669"/>
    <property type="project" value="InterPro"/>
</dbReference>
<dbReference type="InterPro" id="IPR001499">
    <property type="entry name" value="GPCR_STE3"/>
</dbReference>
<evidence type="ECO:0000256" key="1">
    <source>
        <dbReference type="ARBA" id="ARBA00004141"/>
    </source>
</evidence>
<evidence type="ECO:0000256" key="11">
    <source>
        <dbReference type="SAM" id="Phobius"/>
    </source>
</evidence>
<keyword evidence="4 11" id="KW-0812">Transmembrane</keyword>
<comment type="caution">
    <text evidence="12">The sequence shown here is derived from an EMBL/GenBank/DDBJ whole genome shotgun (WGS) entry which is preliminary data.</text>
</comment>
<dbReference type="PRINTS" id="PR00899">
    <property type="entry name" value="GPCRSTE3"/>
</dbReference>
<comment type="subcellular location">
    <subcellularLocation>
        <location evidence="1">Membrane</location>
        <topology evidence="1">Multi-pass membrane protein</topology>
    </subcellularLocation>
</comment>
<keyword evidence="3" id="KW-0589">Pheromone response</keyword>
<reference evidence="12" key="2">
    <citation type="submission" date="2021-01" db="EMBL/GenBank/DDBJ databases">
        <authorList>
            <person name="Schikora-Tamarit M.A."/>
        </authorList>
    </citation>
    <scope>NUCLEOTIDE SEQUENCE</scope>
    <source>
        <strain evidence="12">CBS6341</strain>
    </source>
</reference>
<evidence type="ECO:0000256" key="5">
    <source>
        <dbReference type="ARBA" id="ARBA00022989"/>
    </source>
</evidence>
<organism evidence="12 13">
    <name type="scientific">Wickerhamomyces mucosus</name>
    <dbReference type="NCBI Taxonomy" id="1378264"/>
    <lineage>
        <taxon>Eukaryota</taxon>
        <taxon>Fungi</taxon>
        <taxon>Dikarya</taxon>
        <taxon>Ascomycota</taxon>
        <taxon>Saccharomycotina</taxon>
        <taxon>Saccharomycetes</taxon>
        <taxon>Phaffomycetales</taxon>
        <taxon>Wickerhamomycetaceae</taxon>
        <taxon>Wickerhamomyces</taxon>
    </lineage>
</organism>
<keyword evidence="13" id="KW-1185">Reference proteome</keyword>
<evidence type="ECO:0000256" key="3">
    <source>
        <dbReference type="ARBA" id="ARBA00022507"/>
    </source>
</evidence>
<feature type="transmembrane region" description="Helical" evidence="11">
    <location>
        <begin position="31"/>
        <end position="55"/>
    </location>
</feature>
<dbReference type="Proteomes" id="UP000769528">
    <property type="component" value="Unassembled WGS sequence"/>
</dbReference>
<reference evidence="12" key="1">
    <citation type="journal article" date="2021" name="Open Biol.">
        <title>Shared evolutionary footprints suggest mitochondrial oxidative damage underlies multiple complex I losses in fungi.</title>
        <authorList>
            <person name="Schikora-Tamarit M.A."/>
            <person name="Marcet-Houben M."/>
            <person name="Nosek J."/>
            <person name="Gabaldon T."/>
        </authorList>
    </citation>
    <scope>NUCLEOTIDE SEQUENCE</scope>
    <source>
        <strain evidence="12">CBS6341</strain>
    </source>
</reference>
<feature type="region of interest" description="Disordered" evidence="10">
    <location>
        <begin position="358"/>
        <end position="377"/>
    </location>
</feature>
<feature type="transmembrane region" description="Helical" evidence="11">
    <location>
        <begin position="115"/>
        <end position="134"/>
    </location>
</feature>